<dbReference type="InterPro" id="IPR007863">
    <property type="entry name" value="Peptidase_M16_C"/>
</dbReference>
<proteinExistence type="predicted"/>
<dbReference type="GO" id="GO:0046872">
    <property type="term" value="F:metal ion binding"/>
    <property type="evidence" value="ECO:0007669"/>
    <property type="project" value="InterPro"/>
</dbReference>
<feature type="domain" description="Peptidase M16 C-terminal" evidence="2">
    <location>
        <begin position="235"/>
        <end position="408"/>
    </location>
</feature>
<dbReference type="InterPro" id="IPR050626">
    <property type="entry name" value="Peptidase_M16"/>
</dbReference>
<evidence type="ECO:0000313" key="3">
    <source>
        <dbReference type="EMBL" id="SHL07080.1"/>
    </source>
</evidence>
<evidence type="ECO:0000259" key="2">
    <source>
        <dbReference type="Pfam" id="PF05193"/>
    </source>
</evidence>
<dbReference type="RefSeq" id="WP_073210376.1">
    <property type="nucleotide sequence ID" value="NZ_FRBD01000021.1"/>
</dbReference>
<feature type="signal peptide" evidence="1">
    <location>
        <begin position="1"/>
        <end position="19"/>
    </location>
</feature>
<feature type="chain" id="PRO_5012002846" evidence="1">
    <location>
        <begin position="20"/>
        <end position="955"/>
    </location>
</feature>
<organism evidence="3 4">
    <name type="scientific">Xylanibacter ruminicola</name>
    <name type="common">Prevotella ruminicola</name>
    <dbReference type="NCBI Taxonomy" id="839"/>
    <lineage>
        <taxon>Bacteria</taxon>
        <taxon>Pseudomonadati</taxon>
        <taxon>Bacteroidota</taxon>
        <taxon>Bacteroidia</taxon>
        <taxon>Bacteroidales</taxon>
        <taxon>Prevotellaceae</taxon>
        <taxon>Xylanibacter</taxon>
    </lineage>
</organism>
<protein>
    <submittedName>
        <fullName evidence="3">Predicted Zn-dependent peptidase</fullName>
    </submittedName>
</protein>
<accession>A0A1M6XM41</accession>
<name>A0A1M6XM41_XYLRU</name>
<reference evidence="3 4" key="1">
    <citation type="submission" date="2016-11" db="EMBL/GenBank/DDBJ databases">
        <authorList>
            <person name="Jaros S."/>
            <person name="Januszkiewicz K."/>
            <person name="Wedrychowicz H."/>
        </authorList>
    </citation>
    <scope>NUCLEOTIDE SEQUENCE [LARGE SCALE GENOMIC DNA]</scope>
    <source>
        <strain evidence="3 4">KHT3</strain>
    </source>
</reference>
<dbReference type="Proteomes" id="UP000184130">
    <property type="component" value="Unassembled WGS sequence"/>
</dbReference>
<dbReference type="Pfam" id="PF05193">
    <property type="entry name" value="Peptidase_M16_C"/>
    <property type="match status" value="2"/>
</dbReference>
<keyword evidence="1" id="KW-0732">Signal</keyword>
<dbReference type="Gene3D" id="3.30.830.10">
    <property type="entry name" value="Metalloenzyme, LuxS/M16 peptidase-like"/>
    <property type="match status" value="4"/>
</dbReference>
<gene>
    <name evidence="3" type="ORF">SAMN05216463_12119</name>
</gene>
<dbReference type="SUPFAM" id="SSF63411">
    <property type="entry name" value="LuxS/MPP-like metallohydrolase"/>
    <property type="match status" value="4"/>
</dbReference>
<dbReference type="OrthoDB" id="9811314at2"/>
<dbReference type="InterPro" id="IPR011249">
    <property type="entry name" value="Metalloenz_LuxS/M16"/>
</dbReference>
<dbReference type="AlphaFoldDB" id="A0A1M6XM41"/>
<sequence length="955" mass="107848">MKRYVFAILVFLTSLCVNAQLQVKELKLSNGMTVWLNEDHSQPKVFGAVVVKAGAKDCPNTGIAHYFEHIMFKGTDRLGTIDYQKEKPWLDSISAQYDLLSQTKNDAERTKIQRHINELSLKAADYAIPNEYNRLISKYGGSGLNAATSYDLTFYYNSFLPQFMEHWCWLNSERLMKPVFRGFQGELENVYEEKNRAADGMGDIQEKVFGAIFKAQPYAYPILGSTESLKNPRLSDMAEFFKKYYVASNMGLILCGDITPDSTLTALLEQTFGRVQTGPAPERVKSPMPEIGEGEVCEVKLPIPLVGAEVLVFKAPTEFEPDANALTLANKLLYNGKAGLLDSLVNEHKVMMSAAMSVGLDDAAGTGVVIIPNLFGKMKTAEKRVMEQVQKVMNGDFSTEQMESLKREMVMEAEKELETISDRSDKLIMLFPKGRTWQDVLDNIESIKRLTKEDVVAAAKKYYDANHITLSKKYGTPNKETLKQPGYKPISPKNLDAKSALAQQLEQIPVKNTDIRTVDFEKDVTTKQLNSHVTLYYKENPMNEIFTFTLRYKDGELHTPALNVLSGYISALGTDSLKKQQLEQAWQQLGTTIEVSSGDMTFSLSLTGLDNQFAPSLQLLAHFLSAAKGDDEALKEAKDADKVDRKSFGKQKDDVLSPALSYIIYGDKSKYLNQLSKKEIKDLKSDALLGFFRELQQYDCELFYCGRQSVENVAMIAQQALPLSQCQKPQADTFREIQQPTEPIVYFYNVPKSRQNYVVSYDGISPLPTVEQRAKLDLWEKYFAGGMSSVLFQNVREFRSLAYSTYGQSVSASLMKYPQEPLAFFTATGTQVDKTMEVITTIDSLLHQMPMKEENLEAARQSVLNNIQNNYPTFRNMGGYVANQRMNGYTKDMYADDARLIPTVSMQDVIQFHQQHIANNHNRVWLIIGDKKLTDLKALARYGKVVELKKEDIIR</sequence>
<dbReference type="PANTHER" id="PTHR43690">
    <property type="entry name" value="NARDILYSIN"/>
    <property type="match status" value="1"/>
</dbReference>
<evidence type="ECO:0000256" key="1">
    <source>
        <dbReference type="SAM" id="SignalP"/>
    </source>
</evidence>
<dbReference type="PANTHER" id="PTHR43690:SF17">
    <property type="entry name" value="PROTEIN YHJJ"/>
    <property type="match status" value="1"/>
</dbReference>
<evidence type="ECO:0000313" key="4">
    <source>
        <dbReference type="Proteomes" id="UP000184130"/>
    </source>
</evidence>
<dbReference type="EMBL" id="FRBD01000021">
    <property type="protein sequence ID" value="SHL07080.1"/>
    <property type="molecule type" value="Genomic_DNA"/>
</dbReference>
<feature type="domain" description="Peptidase M16 C-terminal" evidence="2">
    <location>
        <begin position="686"/>
        <end position="862"/>
    </location>
</feature>